<dbReference type="RefSeq" id="WP_196421072.1">
    <property type="nucleotide sequence ID" value="NZ_JADQTO010000075.1"/>
</dbReference>
<dbReference type="InterPro" id="IPR036670">
    <property type="entry name" value="SecA_X-link_sf"/>
</dbReference>
<dbReference type="GO" id="GO:0065002">
    <property type="term" value="P:intracellular protein transmembrane transport"/>
    <property type="evidence" value="ECO:0007669"/>
    <property type="project" value="UniProtKB-UniRule"/>
</dbReference>
<dbReference type="EC" id="7.4.2.8" evidence="12"/>
<feature type="binding site" evidence="12">
    <location>
        <begin position="87"/>
        <end position="91"/>
    </location>
    <ligand>
        <name>ATP</name>
        <dbReference type="ChEBI" id="CHEBI:30616"/>
    </ligand>
</feature>
<dbReference type="PANTHER" id="PTHR30612">
    <property type="entry name" value="SECA INNER MEMBRANE COMPONENT OF SEC PROTEIN SECRETION SYSTEM"/>
    <property type="match status" value="1"/>
</dbReference>
<dbReference type="CDD" id="cd18803">
    <property type="entry name" value="SF2_C_secA"/>
    <property type="match status" value="1"/>
</dbReference>
<reference evidence="16" key="1">
    <citation type="submission" date="2020-11" db="EMBL/GenBank/DDBJ databases">
        <title>Isolation and identification of active actinomycetes.</title>
        <authorList>
            <person name="Sun X."/>
        </authorList>
    </citation>
    <scope>NUCLEOTIDE SEQUENCE</scope>
    <source>
        <strain evidence="16">NEAU-A11</strain>
    </source>
</reference>
<gene>
    <name evidence="16" type="primary">secA2</name>
    <name evidence="12" type="synonym">secA</name>
    <name evidence="16" type="ORF">I4J89_48875</name>
</gene>
<comment type="function">
    <text evidence="12">Part of the Sec protein translocase complex. Interacts with the SecYEG preprotein conducting channel. Has a central role in coupling the hydrolysis of ATP to the transfer of proteins into and across the cell membrane, serving as an ATP-driven molecular motor driving the stepwise translocation of polypeptide chains across the membrane.</text>
</comment>
<evidence type="ECO:0000259" key="14">
    <source>
        <dbReference type="PROSITE" id="PS51194"/>
    </source>
</evidence>
<dbReference type="PROSITE" id="PS51192">
    <property type="entry name" value="HELICASE_ATP_BIND_1"/>
    <property type="match status" value="1"/>
</dbReference>
<evidence type="ECO:0000256" key="7">
    <source>
        <dbReference type="ARBA" id="ARBA00022840"/>
    </source>
</evidence>
<evidence type="ECO:0000256" key="1">
    <source>
        <dbReference type="ARBA" id="ARBA00004170"/>
    </source>
</evidence>
<dbReference type="InterPro" id="IPR011130">
    <property type="entry name" value="SecA_preprotein_X-link_dom"/>
</dbReference>
<comment type="subcellular location">
    <subcellularLocation>
        <location evidence="12">Cell membrane</location>
        <topology evidence="12">Peripheral membrane protein</topology>
        <orientation evidence="12">Cytoplasmic side</orientation>
    </subcellularLocation>
    <subcellularLocation>
        <location evidence="12">Cytoplasm</location>
    </subcellularLocation>
    <subcellularLocation>
        <location evidence="1">Membrane</location>
        <topology evidence="1">Peripheral membrane protein</topology>
    </subcellularLocation>
    <text evidence="12">Distribution is 50-50.</text>
</comment>
<dbReference type="SUPFAM" id="SSF81767">
    <property type="entry name" value="Pre-protein crosslinking domain of SecA"/>
    <property type="match status" value="1"/>
</dbReference>
<comment type="catalytic activity">
    <reaction evidence="12">
        <text>ATP + H2O + cellular proteinSide 1 = ADP + phosphate + cellular proteinSide 2.</text>
        <dbReference type="EC" id="7.4.2.8"/>
    </reaction>
</comment>
<dbReference type="InterPro" id="IPR026389">
    <property type="entry name" value="SecA_Actinobact-type"/>
</dbReference>
<evidence type="ECO:0000256" key="10">
    <source>
        <dbReference type="ARBA" id="ARBA00023010"/>
    </source>
</evidence>
<dbReference type="GO" id="GO:0017038">
    <property type="term" value="P:protein import"/>
    <property type="evidence" value="ECO:0007669"/>
    <property type="project" value="InterPro"/>
</dbReference>
<comment type="subunit">
    <text evidence="12">Monomer and homodimer. Part of the essential Sec protein translocation apparatus which comprises SecA, SecYEG and auxiliary proteins SecDF. Other proteins may also be involved.</text>
</comment>
<dbReference type="GO" id="GO:0008564">
    <property type="term" value="F:protein-exporting ATPase activity"/>
    <property type="evidence" value="ECO:0007669"/>
    <property type="project" value="UniProtKB-EC"/>
</dbReference>
<dbReference type="InterPro" id="IPR014018">
    <property type="entry name" value="SecA_motor_DEAD"/>
</dbReference>
<dbReference type="Pfam" id="PF07516">
    <property type="entry name" value="SecA_SW"/>
    <property type="match status" value="1"/>
</dbReference>
<evidence type="ECO:0000256" key="8">
    <source>
        <dbReference type="ARBA" id="ARBA00022927"/>
    </source>
</evidence>
<dbReference type="InterPro" id="IPR011116">
    <property type="entry name" value="SecA_Wing/Scaffold"/>
</dbReference>
<evidence type="ECO:0000313" key="16">
    <source>
        <dbReference type="EMBL" id="MBG0569335.1"/>
    </source>
</evidence>
<dbReference type="AlphaFoldDB" id="A0A931CQL9"/>
<dbReference type="Pfam" id="PF21090">
    <property type="entry name" value="P-loop_SecA"/>
    <property type="match status" value="1"/>
</dbReference>
<feature type="domain" description="Helicase ATP-binding" evidence="13">
    <location>
        <begin position="71"/>
        <end position="229"/>
    </location>
</feature>
<evidence type="ECO:0000256" key="11">
    <source>
        <dbReference type="ARBA" id="ARBA00023136"/>
    </source>
</evidence>
<dbReference type="PROSITE" id="PS51194">
    <property type="entry name" value="HELICASE_CTER"/>
    <property type="match status" value="1"/>
</dbReference>
<evidence type="ECO:0000256" key="2">
    <source>
        <dbReference type="ARBA" id="ARBA00007650"/>
    </source>
</evidence>
<comment type="similarity">
    <text evidence="2 12">Belongs to the SecA family.</text>
</comment>
<keyword evidence="9 12" id="KW-1278">Translocase</keyword>
<name>A0A931CQL9_9ACTN</name>
<organism evidence="16 17">
    <name type="scientific">Actinoplanes aureus</name>
    <dbReference type="NCBI Taxonomy" id="2792083"/>
    <lineage>
        <taxon>Bacteria</taxon>
        <taxon>Bacillati</taxon>
        <taxon>Actinomycetota</taxon>
        <taxon>Actinomycetes</taxon>
        <taxon>Micromonosporales</taxon>
        <taxon>Micromonosporaceae</taxon>
        <taxon>Actinoplanes</taxon>
    </lineage>
</organism>
<evidence type="ECO:0000256" key="9">
    <source>
        <dbReference type="ARBA" id="ARBA00022967"/>
    </source>
</evidence>
<dbReference type="EMBL" id="JADQTO010000075">
    <property type="protein sequence ID" value="MBG0569335.1"/>
    <property type="molecule type" value="Genomic_DNA"/>
</dbReference>
<keyword evidence="17" id="KW-1185">Reference proteome</keyword>
<dbReference type="Gene3D" id="1.10.3060.10">
    <property type="entry name" value="Helical scaffold and wing domains of SecA"/>
    <property type="match status" value="1"/>
</dbReference>
<dbReference type="PRINTS" id="PR00906">
    <property type="entry name" value="SECA"/>
</dbReference>
<dbReference type="SMART" id="SM00958">
    <property type="entry name" value="SecA_PP_bind"/>
    <property type="match status" value="1"/>
</dbReference>
<evidence type="ECO:0000256" key="6">
    <source>
        <dbReference type="ARBA" id="ARBA00022741"/>
    </source>
</evidence>
<dbReference type="GO" id="GO:0005829">
    <property type="term" value="C:cytosol"/>
    <property type="evidence" value="ECO:0007669"/>
    <property type="project" value="TreeGrafter"/>
</dbReference>
<dbReference type="InterPro" id="IPR000185">
    <property type="entry name" value="SecA"/>
</dbReference>
<accession>A0A931CQL9</accession>
<keyword evidence="3 12" id="KW-0813">Transport</keyword>
<dbReference type="GO" id="GO:0005886">
    <property type="term" value="C:plasma membrane"/>
    <property type="evidence" value="ECO:0007669"/>
    <property type="project" value="UniProtKB-SubCell"/>
</dbReference>
<protein>
    <recommendedName>
        <fullName evidence="12">Protein translocase subunit SecA</fullName>
        <ecNumber evidence="12">7.4.2.8</ecNumber>
    </recommendedName>
</protein>
<dbReference type="InterPro" id="IPR027417">
    <property type="entry name" value="P-loop_NTPase"/>
</dbReference>
<evidence type="ECO:0000256" key="4">
    <source>
        <dbReference type="ARBA" id="ARBA00022475"/>
    </source>
</evidence>
<dbReference type="InterPro" id="IPR044722">
    <property type="entry name" value="SecA_SF2_C"/>
</dbReference>
<dbReference type="PANTHER" id="PTHR30612:SF0">
    <property type="entry name" value="CHLOROPLAST PROTEIN-TRANSPORTING ATPASE"/>
    <property type="match status" value="1"/>
</dbReference>
<evidence type="ECO:0000256" key="3">
    <source>
        <dbReference type="ARBA" id="ARBA00022448"/>
    </source>
</evidence>
<dbReference type="FunFam" id="3.40.50.300:FF:000429">
    <property type="entry name" value="Preprotein translocase subunit SecA"/>
    <property type="match status" value="1"/>
</dbReference>
<keyword evidence="7 12" id="KW-0067">ATP-binding</keyword>
<evidence type="ECO:0000259" key="15">
    <source>
        <dbReference type="PROSITE" id="PS51196"/>
    </source>
</evidence>
<dbReference type="Proteomes" id="UP000598146">
    <property type="component" value="Unassembled WGS sequence"/>
</dbReference>
<evidence type="ECO:0000259" key="13">
    <source>
        <dbReference type="PROSITE" id="PS51192"/>
    </source>
</evidence>
<dbReference type="Pfam" id="PF07517">
    <property type="entry name" value="SecA_DEAD"/>
    <property type="match status" value="1"/>
</dbReference>
<dbReference type="GO" id="GO:0043952">
    <property type="term" value="P:protein transport by the Sec complex"/>
    <property type="evidence" value="ECO:0007669"/>
    <property type="project" value="TreeGrafter"/>
</dbReference>
<dbReference type="NCBIfam" id="TIGR04221">
    <property type="entry name" value="SecA2_Mycobac"/>
    <property type="match status" value="1"/>
</dbReference>
<dbReference type="GO" id="GO:0006605">
    <property type="term" value="P:protein targeting"/>
    <property type="evidence" value="ECO:0007669"/>
    <property type="project" value="UniProtKB-UniRule"/>
</dbReference>
<dbReference type="SMART" id="SM00957">
    <property type="entry name" value="SecA_DEAD"/>
    <property type="match status" value="1"/>
</dbReference>
<dbReference type="InterPro" id="IPR011115">
    <property type="entry name" value="SecA_DEAD"/>
</dbReference>
<dbReference type="Pfam" id="PF01043">
    <property type="entry name" value="SecA_PP_bind"/>
    <property type="match status" value="1"/>
</dbReference>
<dbReference type="GO" id="GO:0031522">
    <property type="term" value="C:cell envelope Sec protein transport complex"/>
    <property type="evidence" value="ECO:0007669"/>
    <property type="project" value="TreeGrafter"/>
</dbReference>
<dbReference type="InterPro" id="IPR001650">
    <property type="entry name" value="Helicase_C-like"/>
</dbReference>
<feature type="binding site" evidence="12">
    <location>
        <position position="475"/>
    </location>
    <ligand>
        <name>ATP</name>
        <dbReference type="ChEBI" id="CHEBI:30616"/>
    </ligand>
</feature>
<dbReference type="HAMAP" id="MF_01382">
    <property type="entry name" value="SecA"/>
    <property type="match status" value="1"/>
</dbReference>
<keyword evidence="11 12" id="KW-0472">Membrane</keyword>
<keyword evidence="8 12" id="KW-0653">Protein transport</keyword>
<dbReference type="Gene3D" id="3.40.50.300">
    <property type="entry name" value="P-loop containing nucleotide triphosphate hydrolases"/>
    <property type="match status" value="3"/>
</dbReference>
<proteinExistence type="inferred from homology"/>
<dbReference type="Gene3D" id="3.90.1440.10">
    <property type="entry name" value="SecA, preprotein cross-linking domain"/>
    <property type="match status" value="1"/>
</dbReference>
<evidence type="ECO:0000256" key="12">
    <source>
        <dbReference type="HAMAP-Rule" id="MF_01382"/>
    </source>
</evidence>
<keyword evidence="6 12" id="KW-0547">Nucleotide-binding</keyword>
<dbReference type="SUPFAM" id="SSF52540">
    <property type="entry name" value="P-loop containing nucleoside triphosphate hydrolases"/>
    <property type="match status" value="2"/>
</dbReference>
<dbReference type="InterPro" id="IPR036266">
    <property type="entry name" value="SecA_Wing/Scaffold_sf"/>
</dbReference>
<dbReference type="InterPro" id="IPR014001">
    <property type="entry name" value="Helicase_ATP-bd"/>
</dbReference>
<comment type="caution">
    <text evidence="16">The sequence shown here is derived from an EMBL/GenBank/DDBJ whole genome shotgun (WGS) entry which is preliminary data.</text>
</comment>
<feature type="domain" description="Helicase C-terminal" evidence="14">
    <location>
        <begin position="393"/>
        <end position="562"/>
    </location>
</feature>
<feature type="domain" description="SecA family profile" evidence="15">
    <location>
        <begin position="1"/>
        <end position="560"/>
    </location>
</feature>
<sequence>MLAREGDTVALAGWVEFLRRWVVRPPGSAVDLRPLWAEARGTGTPRAELCAIARETAWQTLGLRPYDEQLVGALALIDGRVVQMATGEGKTLTAAIAAAELSKGGPVHVLTVNDYLARRDVEWMWPFYERLGVTVGWVTEASTPQERRVAYGRDVTYVSVNEAGFDFLRDGLCTDAADRVQQPLHAVIVDEADSILVDEARVPLVLAGSTGAGADLAPGIAALVRAMIRDEHYTVADENQAVHLTPAGIAFAEQGLGGVHLYQPENLDLLTAVNLALYASALLTRDVDYIVRDGRVELVDGFRGRVARRRRWPDGLQAAVEAKEGLTGSGGGTILATITLQALLGQYRRVAGMTGTALPVGEQLREFYSLEIAVLPPHRPCIRLDAPDRVHETIGQRDAAVVAEVARAHATGRPVLLATPSVADSEALGARLRDAGIPCTVLNARNDAMEAAIVAEAGLPGAVTVSTQMTGRGVDIRLGGSDQADHARVAALGGLYVIGVGRHDSSRVDDQVRGRAGRQGDPGGSVFFVSKEDELLLRYGLRPAADAQRLAEQVDLEVHRNTWRYHYLLEQHRTTIAAYREEILTTDRALEVMARFHPVDPRLAAVTRQLLLFHLDQAWADHLSGMAELREGIHLRSLANLDPLDEFHRAAIPLFRQLIPAAEQRAADAFAALDPAAPDPVLDRPSATWTYVVDDTPFDAGLEQFFSGVRNLLRSGWSSTVGR</sequence>
<feature type="binding site" evidence="12">
    <location>
        <position position="69"/>
    </location>
    <ligand>
        <name>ATP</name>
        <dbReference type="ChEBI" id="CHEBI:30616"/>
    </ligand>
</feature>
<keyword evidence="4 12" id="KW-1003">Cell membrane</keyword>
<evidence type="ECO:0000256" key="5">
    <source>
        <dbReference type="ARBA" id="ARBA00022490"/>
    </source>
</evidence>
<keyword evidence="10 12" id="KW-0811">Translocation</keyword>
<evidence type="ECO:0000313" key="17">
    <source>
        <dbReference type="Proteomes" id="UP000598146"/>
    </source>
</evidence>
<dbReference type="SUPFAM" id="SSF81886">
    <property type="entry name" value="Helical scaffold and wing domains of SecA"/>
    <property type="match status" value="1"/>
</dbReference>
<keyword evidence="5 12" id="KW-0963">Cytoplasm</keyword>
<dbReference type="GO" id="GO:0005524">
    <property type="term" value="F:ATP binding"/>
    <property type="evidence" value="ECO:0007669"/>
    <property type="project" value="UniProtKB-UniRule"/>
</dbReference>
<dbReference type="CDD" id="cd17928">
    <property type="entry name" value="DEXDc_SecA"/>
    <property type="match status" value="1"/>
</dbReference>
<dbReference type="PROSITE" id="PS51196">
    <property type="entry name" value="SECA_MOTOR_DEAD"/>
    <property type="match status" value="1"/>
</dbReference>